<dbReference type="GeneID" id="39732660"/>
<proteinExistence type="predicted"/>
<keyword evidence="1" id="KW-1133">Transmembrane helix</keyword>
<comment type="caution">
    <text evidence="2">The sequence shown here is derived from an EMBL/GenBank/DDBJ whole genome shotgun (WGS) entry which is preliminary data.</text>
</comment>
<gene>
    <name evidence="2" type="ORF">PGAL8A_00413000</name>
</gene>
<dbReference type="AlphaFoldDB" id="A0A1J1GW48"/>
<dbReference type="EMBL" id="CVMV01000064">
    <property type="protein sequence ID" value="CRG96548.1"/>
    <property type="molecule type" value="Genomic_DNA"/>
</dbReference>
<protein>
    <submittedName>
        <fullName evidence="2">Fam-g protein</fullName>
    </submittedName>
</protein>
<keyword evidence="3" id="KW-1185">Reference proteome</keyword>
<evidence type="ECO:0000313" key="3">
    <source>
        <dbReference type="Proteomes" id="UP000220797"/>
    </source>
</evidence>
<evidence type="ECO:0000256" key="1">
    <source>
        <dbReference type="SAM" id="Phobius"/>
    </source>
</evidence>
<reference evidence="2" key="1">
    <citation type="submission" date="2015-04" db="EMBL/GenBank/DDBJ databases">
        <authorList>
            <consortium name="Pathogen Informatics"/>
        </authorList>
    </citation>
    <scope>NUCLEOTIDE SEQUENCE [LARGE SCALE GENOMIC DNA]</scope>
    <source>
        <strain evidence="2">8A</strain>
    </source>
</reference>
<dbReference type="RefSeq" id="XP_028529353.1">
    <property type="nucleotide sequence ID" value="XM_028672840.1"/>
</dbReference>
<dbReference type="Proteomes" id="UP000220797">
    <property type="component" value="Unassembled WGS sequence"/>
</dbReference>
<feature type="transmembrane region" description="Helical" evidence="1">
    <location>
        <begin position="6"/>
        <end position="27"/>
    </location>
</feature>
<name>A0A1J1GW48_PLAGA</name>
<sequence length="210" mass="25643">MKTLTLYLKITIFLLLIWMYQCFYNCYSYKTLIDKNIFQIKNELKYKRILTEGDIAAKKQTNAEECPKKCPLDNEKNESLVLDLYKNPYNYWFKFKVPIFWERFKNETSQMDHKWKLKKWNVEFQIFSNTKFNDLYSIIRSDIPDKERNEKIDNFMNEFDSEFEEFLLKCKQEMGVNKTECESMKEEGKNEKKNKKSNISKFLCCRFDNH</sequence>
<organism evidence="2 3">
    <name type="scientific">Plasmodium gallinaceum</name>
    <dbReference type="NCBI Taxonomy" id="5849"/>
    <lineage>
        <taxon>Eukaryota</taxon>
        <taxon>Sar</taxon>
        <taxon>Alveolata</taxon>
        <taxon>Apicomplexa</taxon>
        <taxon>Aconoidasida</taxon>
        <taxon>Haemosporida</taxon>
        <taxon>Plasmodiidae</taxon>
        <taxon>Plasmodium</taxon>
        <taxon>Plasmodium (Haemamoeba)</taxon>
    </lineage>
</organism>
<dbReference type="OrthoDB" id="6475849at2759"/>
<accession>A0A1J1GW48</accession>
<evidence type="ECO:0000313" key="2">
    <source>
        <dbReference type="EMBL" id="CRG96548.1"/>
    </source>
</evidence>
<keyword evidence="1" id="KW-0812">Transmembrane</keyword>
<dbReference type="VEuPathDB" id="PlasmoDB:PGAL8A_00413000"/>
<keyword evidence="1" id="KW-0472">Membrane</keyword>